<feature type="transmembrane region" description="Helical" evidence="2">
    <location>
        <begin position="40"/>
        <end position="61"/>
    </location>
</feature>
<evidence type="ECO:0000256" key="2">
    <source>
        <dbReference type="SAM" id="Phobius"/>
    </source>
</evidence>
<evidence type="ECO:0000256" key="1">
    <source>
        <dbReference type="SAM" id="MobiDB-lite"/>
    </source>
</evidence>
<protein>
    <submittedName>
        <fullName evidence="4">Uncharacterized protein</fullName>
    </submittedName>
</protein>
<evidence type="ECO:0000256" key="3">
    <source>
        <dbReference type="SAM" id="SignalP"/>
    </source>
</evidence>
<comment type="caution">
    <text evidence="4">The sequence shown here is derived from an EMBL/GenBank/DDBJ whole genome shotgun (WGS) entry which is preliminary data.</text>
</comment>
<proteinExistence type="predicted"/>
<name>A0A7J6BQR4_9TELE</name>
<dbReference type="Proteomes" id="UP000579812">
    <property type="component" value="Unassembled WGS sequence"/>
</dbReference>
<feature type="compositionally biased region" description="Polar residues" evidence="1">
    <location>
        <begin position="99"/>
        <end position="110"/>
    </location>
</feature>
<evidence type="ECO:0000313" key="5">
    <source>
        <dbReference type="Proteomes" id="UP000579812"/>
    </source>
</evidence>
<dbReference type="EMBL" id="JAAMOB010000022">
    <property type="protein sequence ID" value="KAF4097349.1"/>
    <property type="molecule type" value="Genomic_DNA"/>
</dbReference>
<keyword evidence="2" id="KW-0812">Transmembrane</keyword>
<reference evidence="4 5" key="1">
    <citation type="submission" date="2020-04" db="EMBL/GenBank/DDBJ databases">
        <title>Chromosome-level genome assembly of a cyprinid fish Onychostoma macrolepis by integration of Nanopore Sequencing, Bionano and Hi-C technology.</title>
        <authorList>
            <person name="Wang D."/>
        </authorList>
    </citation>
    <scope>NUCLEOTIDE SEQUENCE [LARGE SCALE GENOMIC DNA]</scope>
    <source>
        <strain evidence="4">SWU-2019</strain>
        <tissue evidence="4">Muscle</tissue>
    </source>
</reference>
<keyword evidence="3" id="KW-0732">Signal</keyword>
<gene>
    <name evidence="4" type="ORF">G5714_021357</name>
</gene>
<feature type="signal peptide" evidence="3">
    <location>
        <begin position="1"/>
        <end position="17"/>
    </location>
</feature>
<keyword evidence="2" id="KW-1133">Transmembrane helix</keyword>
<dbReference type="AlphaFoldDB" id="A0A7J6BQR4"/>
<accession>A0A7J6BQR4</accession>
<evidence type="ECO:0000313" key="4">
    <source>
        <dbReference type="EMBL" id="KAF4097349.1"/>
    </source>
</evidence>
<keyword evidence="5" id="KW-1185">Reference proteome</keyword>
<organism evidence="4 5">
    <name type="scientific">Onychostoma macrolepis</name>
    <dbReference type="NCBI Taxonomy" id="369639"/>
    <lineage>
        <taxon>Eukaryota</taxon>
        <taxon>Metazoa</taxon>
        <taxon>Chordata</taxon>
        <taxon>Craniata</taxon>
        <taxon>Vertebrata</taxon>
        <taxon>Euteleostomi</taxon>
        <taxon>Actinopterygii</taxon>
        <taxon>Neopterygii</taxon>
        <taxon>Teleostei</taxon>
        <taxon>Ostariophysi</taxon>
        <taxon>Cypriniformes</taxon>
        <taxon>Cyprinidae</taxon>
        <taxon>Acrossocheilinae</taxon>
        <taxon>Onychostoma</taxon>
    </lineage>
</organism>
<feature type="region of interest" description="Disordered" evidence="1">
    <location>
        <begin position="95"/>
        <end position="127"/>
    </location>
</feature>
<keyword evidence="2" id="KW-0472">Membrane</keyword>
<sequence>MFDRFWLCLCLWRLAAATTPDPQTPAPTIHSPHSRPADPIYVIIVLISAAAGSLVIVAVIVKFCICRKHRDAVHEDETQAAAKLYKHTGLMTESDVTEDVNNSGTTLRNGSSSRSLPPPPLSDGNIL</sequence>
<feature type="chain" id="PRO_5029770574" evidence="3">
    <location>
        <begin position="18"/>
        <end position="127"/>
    </location>
</feature>